<accession>A0A6C0EDF3</accession>
<evidence type="ECO:0000313" key="1">
    <source>
        <dbReference type="EMBL" id="QHT26671.1"/>
    </source>
</evidence>
<protein>
    <submittedName>
        <fullName evidence="1">Uncharacterized protein</fullName>
    </submittedName>
</protein>
<name>A0A6C0EDF3_9ZZZZ</name>
<organism evidence="1">
    <name type="scientific">viral metagenome</name>
    <dbReference type="NCBI Taxonomy" id="1070528"/>
    <lineage>
        <taxon>unclassified sequences</taxon>
        <taxon>metagenomes</taxon>
        <taxon>organismal metagenomes</taxon>
    </lineage>
</organism>
<dbReference type="EMBL" id="MN739800">
    <property type="protein sequence ID" value="QHT26671.1"/>
    <property type="molecule type" value="Genomic_DNA"/>
</dbReference>
<dbReference type="AlphaFoldDB" id="A0A6C0EDF3"/>
<reference evidence="1" key="1">
    <citation type="journal article" date="2020" name="Nature">
        <title>Giant virus diversity and host interactions through global metagenomics.</title>
        <authorList>
            <person name="Schulz F."/>
            <person name="Roux S."/>
            <person name="Paez-Espino D."/>
            <person name="Jungbluth S."/>
            <person name="Walsh D.A."/>
            <person name="Denef V.J."/>
            <person name="McMahon K.D."/>
            <person name="Konstantinidis K.T."/>
            <person name="Eloe-Fadrosh E.A."/>
            <person name="Kyrpides N.C."/>
            <person name="Woyke T."/>
        </authorList>
    </citation>
    <scope>NUCLEOTIDE SEQUENCE</scope>
    <source>
        <strain evidence="1">GVMAG-M-3300023179-2</strain>
    </source>
</reference>
<sequence length="297" mass="34916">MNFINTIIILLVIIFIINYLTDGKILKLFNDYRSVCENTIENFNGNTYQNEKENFPNIHKMPFTGQLDFPYMNNNTNDVFDSDTYNLYNFINTLITPNINQYELTTSNTKRILGNKDFHDKIIDYIYTITNSGYFIFDNIKLLNKIFYYINPRGKDIELFKFNSNVYLNNGFKKRFIGNFIFSLELFIHEDKYSNFNKYCTPRISQSSQNEFIAIINIKLLGKITKKNNINKHNTNINKAIDINNKMNDSFNNYFVKRDIYDDLFIKPADSSNIINDTENSLIPSIINISQSVDDNT</sequence>
<proteinExistence type="predicted"/>